<sequence length="976" mass="113747">MGQNQQIQQQEEELEVNSIQDLYKSFIMECPSGSLYLHEFKRMFGVQNGTPESDYMDIIFRAFDMNQDNTMDFMEYVAALHLVLRGKLEDKLRWSFKVFDNDNNGRLDRQEIRKIVKIIYKIKKATVTEESEMGNLTAEQVCDRIFREIDVNSDGYSWEELDLSGQKLKSLPQDHLTNATRVNLQRNKLKRVIGISRFTHLTELNLSRNKIVEFSQEMKNLHKLESLYMNQNNIRSIQEGIFPNLRKLKFLKLSTNRLARLPSDINQCTSITYLDLSKNCLQNIQPLVGLQKLRELLVKKNHLTELPSQLFQNGSCELTVFKATGNPLRCPPEEVCDGGVMDIQNYFLQMEENPNTHSDWTVKTLFLGSSMAGKSTLCRSLREGKPVAVAVEDRTEGIEISQLYTPEVRFLFWDFAGQEEYYLTHHVFITQRALVILTIDLASYSTEDPQSFKDQLWFWINNIQLRVPDSVVLLVGTHCDQCRDQEEVMEKKRHIEEKVNTMLANRRIVLKYQKKNLEVMEEHIDSSVFTDQLDELDCLLEYNLKVLDLVTLDCKRTEDIAKLKSHILMCIQSESLSLCTESVLPKSYEEVEQAIHTLVALEEIPQHGIILREELCDLILNHVKMSRESLHSILRFLLRYLHRIGVIIWYEDIDVLSDKVFIQPTFLISMFKSIVRHDLVQQLEGVPRDLLMHEGALVKHKFTWVHDLKYRGILQNAAIRILVRREIEKLVVDDDDLVREVVGTKKEEGIILTLLQHFEVCLPTFVGSALNPQAPESIPGEKQCKSAWEEKRDPDGACLFPMYLKDNLTVCHKWGEDRHDDISVHVYFLPEIPHGFFHRVIIKTCVLYPTHWIGREQCLLCCGNRLALVRQRSEDGDMFIEIRCRRPEKHNEFRPLWDLILAVMSKLFVLSRQWPGLAQQVHTPCPERGCSHYFTWRDWQELSNADLYNLVKEDKLVCQGGHTRRTELIFPKVPLL</sequence>
<dbReference type="InterPro" id="IPR036388">
    <property type="entry name" value="WH-like_DNA-bd_sf"/>
</dbReference>
<evidence type="ECO:0000256" key="6">
    <source>
        <dbReference type="ARBA" id="ARBA00022837"/>
    </source>
</evidence>
<dbReference type="CDD" id="cd00051">
    <property type="entry name" value="EFh"/>
    <property type="match status" value="2"/>
</dbReference>
<dbReference type="Gene3D" id="3.80.10.10">
    <property type="entry name" value="Ribonuclease Inhibitor"/>
    <property type="match status" value="1"/>
</dbReference>
<dbReference type="InterPro" id="IPR002048">
    <property type="entry name" value="EF_hand_dom"/>
</dbReference>
<dbReference type="GO" id="GO:0007601">
    <property type="term" value="P:visual perception"/>
    <property type="evidence" value="ECO:0007669"/>
    <property type="project" value="TreeGrafter"/>
</dbReference>
<dbReference type="Pfam" id="PF13833">
    <property type="entry name" value="EF-hand_8"/>
    <property type="match status" value="1"/>
</dbReference>
<name>A0AAV1P634_SCOSC</name>
<dbReference type="FunFam" id="1.10.238.10:FF:000052">
    <property type="entry name" value="Guanylate cyclase activator 1A"/>
    <property type="match status" value="1"/>
</dbReference>
<dbReference type="Gene3D" id="1.10.10.10">
    <property type="entry name" value="Winged helix-like DNA-binding domain superfamily/Winged helix DNA-binding domain"/>
    <property type="match status" value="1"/>
</dbReference>
<keyword evidence="11" id="KW-1185">Reference proteome</keyword>
<feature type="domain" description="Roc" evidence="9">
    <location>
        <begin position="355"/>
        <end position="574"/>
    </location>
</feature>
<protein>
    <submittedName>
        <fullName evidence="10">Malignant fibrous histiocytoma-amplified sequence 1</fullName>
    </submittedName>
</protein>
<dbReference type="InterPro" id="IPR018247">
    <property type="entry name" value="EF_Hand_1_Ca_BS"/>
</dbReference>
<evidence type="ECO:0000256" key="7">
    <source>
        <dbReference type="ARBA" id="ARBA00023288"/>
    </source>
</evidence>
<accession>A0AAV1P634</accession>
<feature type="domain" description="EF-hand" evidence="8">
    <location>
        <begin position="51"/>
        <end position="86"/>
    </location>
</feature>
<dbReference type="SMART" id="SM00054">
    <property type="entry name" value="EFh"/>
    <property type="match status" value="2"/>
</dbReference>
<evidence type="ECO:0000256" key="1">
    <source>
        <dbReference type="ARBA" id="ARBA00022614"/>
    </source>
</evidence>
<comment type="caution">
    <text evidence="10">The sequence shown here is derived from an EMBL/GenBank/DDBJ whole genome shotgun (WGS) entry which is preliminary data.</text>
</comment>
<dbReference type="InterPro" id="IPR032675">
    <property type="entry name" value="LRR_dom_sf"/>
</dbReference>
<dbReference type="InterPro" id="IPR003591">
    <property type="entry name" value="Leu-rich_rpt_typical-subtyp"/>
</dbReference>
<dbReference type="Gene3D" id="3.40.50.300">
    <property type="entry name" value="P-loop containing nucleotide triphosphate hydrolases"/>
    <property type="match status" value="1"/>
</dbReference>
<dbReference type="InterPro" id="IPR001611">
    <property type="entry name" value="Leu-rich_rpt"/>
</dbReference>
<evidence type="ECO:0000256" key="4">
    <source>
        <dbReference type="ARBA" id="ARBA00022737"/>
    </source>
</evidence>
<keyword evidence="1" id="KW-0433">Leucine-rich repeat</keyword>
<dbReference type="Gene3D" id="1.10.238.10">
    <property type="entry name" value="EF-hand"/>
    <property type="match status" value="2"/>
</dbReference>
<dbReference type="SMART" id="SM00369">
    <property type="entry name" value="LRR_TYP"/>
    <property type="match status" value="4"/>
</dbReference>
<dbReference type="PROSITE" id="PS00018">
    <property type="entry name" value="EF_HAND_1"/>
    <property type="match status" value="2"/>
</dbReference>
<dbReference type="Pfam" id="PF08477">
    <property type="entry name" value="Roc"/>
    <property type="match status" value="1"/>
</dbReference>
<dbReference type="InterPro" id="IPR011992">
    <property type="entry name" value="EF-hand-dom_pair"/>
</dbReference>
<keyword evidence="3" id="KW-0479">Metal-binding</keyword>
<dbReference type="SUPFAM" id="SSF52540">
    <property type="entry name" value="P-loop containing nucleoside triphosphate hydrolases"/>
    <property type="match status" value="1"/>
</dbReference>
<keyword evidence="7" id="KW-0449">Lipoprotein</keyword>
<dbReference type="GO" id="GO:0001917">
    <property type="term" value="C:photoreceptor inner segment"/>
    <property type="evidence" value="ECO:0007669"/>
    <property type="project" value="TreeGrafter"/>
</dbReference>
<dbReference type="InterPro" id="IPR028846">
    <property type="entry name" value="Recoverin"/>
</dbReference>
<dbReference type="Pfam" id="PF13855">
    <property type="entry name" value="LRR_8"/>
    <property type="match status" value="1"/>
</dbReference>
<dbReference type="Pfam" id="PF13499">
    <property type="entry name" value="EF-hand_7"/>
    <property type="match status" value="1"/>
</dbReference>
<keyword evidence="4" id="KW-0677">Repeat</keyword>
<feature type="domain" description="EF-hand" evidence="8">
    <location>
        <begin position="87"/>
        <end position="122"/>
    </location>
</feature>
<dbReference type="GO" id="GO:0120199">
    <property type="term" value="C:cone photoreceptor outer segment"/>
    <property type="evidence" value="ECO:0007669"/>
    <property type="project" value="TreeGrafter"/>
</dbReference>
<reference evidence="10 11" key="1">
    <citation type="submission" date="2024-01" db="EMBL/GenBank/DDBJ databases">
        <authorList>
            <person name="Alioto T."/>
            <person name="Alioto T."/>
            <person name="Gomez Garrido J."/>
        </authorList>
    </citation>
    <scope>NUCLEOTIDE SEQUENCE [LARGE SCALE GENOMIC DNA]</scope>
</reference>
<keyword evidence="2" id="KW-0519">Myristate</keyword>
<dbReference type="InterPro" id="IPR020859">
    <property type="entry name" value="ROC"/>
</dbReference>
<organism evidence="10 11">
    <name type="scientific">Scomber scombrus</name>
    <name type="common">Atlantic mackerel</name>
    <name type="synonym">Scomber vernalis</name>
    <dbReference type="NCBI Taxonomy" id="13677"/>
    <lineage>
        <taxon>Eukaryota</taxon>
        <taxon>Metazoa</taxon>
        <taxon>Chordata</taxon>
        <taxon>Craniata</taxon>
        <taxon>Vertebrata</taxon>
        <taxon>Euteleostomi</taxon>
        <taxon>Actinopterygii</taxon>
        <taxon>Neopterygii</taxon>
        <taxon>Teleostei</taxon>
        <taxon>Neoteleostei</taxon>
        <taxon>Acanthomorphata</taxon>
        <taxon>Pelagiaria</taxon>
        <taxon>Scombriformes</taxon>
        <taxon>Scombridae</taxon>
        <taxon>Scomber</taxon>
    </lineage>
</organism>
<dbReference type="SUPFAM" id="SSF52058">
    <property type="entry name" value="L domain-like"/>
    <property type="match status" value="1"/>
</dbReference>
<evidence type="ECO:0000256" key="2">
    <source>
        <dbReference type="ARBA" id="ARBA00022707"/>
    </source>
</evidence>
<dbReference type="PANTHER" id="PTHR23055">
    <property type="entry name" value="CALCIUM BINDING PROTEINS"/>
    <property type="match status" value="1"/>
</dbReference>
<dbReference type="PROSITE" id="PS50222">
    <property type="entry name" value="EF_HAND_2"/>
    <property type="match status" value="2"/>
</dbReference>
<dbReference type="PROSITE" id="PS51450">
    <property type="entry name" value="LRR"/>
    <property type="match status" value="1"/>
</dbReference>
<dbReference type="GO" id="GO:0005509">
    <property type="term" value="F:calcium ion binding"/>
    <property type="evidence" value="ECO:0007669"/>
    <property type="project" value="InterPro"/>
</dbReference>
<evidence type="ECO:0000313" key="10">
    <source>
        <dbReference type="EMBL" id="CAK6967048.1"/>
    </source>
</evidence>
<proteinExistence type="predicted"/>
<keyword evidence="6" id="KW-0106">Calcium</keyword>
<dbReference type="PANTHER" id="PTHR23055:SF168">
    <property type="entry name" value="GUANYLATE CYCLASE ACTIVATING PROTEIN 7"/>
    <property type="match status" value="1"/>
</dbReference>
<dbReference type="GO" id="GO:0000166">
    <property type="term" value="F:nucleotide binding"/>
    <property type="evidence" value="ECO:0007669"/>
    <property type="project" value="UniProtKB-KW"/>
</dbReference>
<evidence type="ECO:0000256" key="3">
    <source>
        <dbReference type="ARBA" id="ARBA00022723"/>
    </source>
</evidence>
<gene>
    <name evidence="10" type="ORF">FSCOSCO3_A005814</name>
</gene>
<dbReference type="GO" id="GO:0009966">
    <property type="term" value="P:regulation of signal transduction"/>
    <property type="evidence" value="ECO:0007669"/>
    <property type="project" value="UniProtKB-ARBA"/>
</dbReference>
<dbReference type="PRINTS" id="PR00450">
    <property type="entry name" value="RECOVERIN"/>
</dbReference>
<evidence type="ECO:0000259" key="9">
    <source>
        <dbReference type="PROSITE" id="PS51424"/>
    </source>
</evidence>
<dbReference type="AlphaFoldDB" id="A0AAV1P634"/>
<keyword evidence="5" id="KW-0547">Nucleotide-binding</keyword>
<dbReference type="InterPro" id="IPR027417">
    <property type="entry name" value="P-loop_NTPase"/>
</dbReference>
<evidence type="ECO:0000313" key="11">
    <source>
        <dbReference type="Proteomes" id="UP001314229"/>
    </source>
</evidence>
<dbReference type="Proteomes" id="UP001314229">
    <property type="component" value="Unassembled WGS sequence"/>
</dbReference>
<dbReference type="PROSITE" id="PS51424">
    <property type="entry name" value="ROC"/>
    <property type="match status" value="1"/>
</dbReference>
<evidence type="ECO:0000256" key="5">
    <source>
        <dbReference type="ARBA" id="ARBA00022741"/>
    </source>
</evidence>
<dbReference type="GO" id="GO:0008048">
    <property type="term" value="F:calcium sensitive guanylate cyclase activator activity"/>
    <property type="evidence" value="ECO:0007669"/>
    <property type="project" value="TreeGrafter"/>
</dbReference>
<dbReference type="SUPFAM" id="SSF47473">
    <property type="entry name" value="EF-hand"/>
    <property type="match status" value="1"/>
</dbReference>
<evidence type="ECO:0000259" key="8">
    <source>
        <dbReference type="PROSITE" id="PS50222"/>
    </source>
</evidence>
<dbReference type="EMBL" id="CAWUFR010000099">
    <property type="protein sequence ID" value="CAK6967048.1"/>
    <property type="molecule type" value="Genomic_DNA"/>
</dbReference>